<comment type="caution">
    <text evidence="1">The sequence shown here is derived from an EMBL/GenBank/DDBJ whole genome shotgun (WGS) entry which is preliminary data.</text>
</comment>
<proteinExistence type="predicted"/>
<gene>
    <name evidence="1" type="ORF">MOZ64_06885</name>
</gene>
<evidence type="ECO:0000313" key="1">
    <source>
        <dbReference type="EMBL" id="MDX8417566.1"/>
    </source>
</evidence>
<evidence type="ECO:0000313" key="2">
    <source>
        <dbReference type="Proteomes" id="UP001285244"/>
    </source>
</evidence>
<organism evidence="1 2">
    <name type="scientific">Absicoccus intestinalis</name>
    <dbReference type="NCBI Taxonomy" id="2926319"/>
    <lineage>
        <taxon>Bacteria</taxon>
        <taxon>Bacillati</taxon>
        <taxon>Bacillota</taxon>
        <taxon>Erysipelotrichia</taxon>
        <taxon>Erysipelotrichales</taxon>
        <taxon>Erysipelotrichaceae</taxon>
        <taxon>Absicoccus</taxon>
    </lineage>
</organism>
<dbReference type="Proteomes" id="UP001285244">
    <property type="component" value="Unassembled WGS sequence"/>
</dbReference>
<protein>
    <submittedName>
        <fullName evidence="1">Uncharacterized protein</fullName>
    </submittedName>
</protein>
<dbReference type="EMBL" id="JALBUS010000009">
    <property type="protein sequence ID" value="MDX8417566.1"/>
    <property type="molecule type" value="Genomic_DNA"/>
</dbReference>
<name>A0ABU4WNG1_9FIRM</name>
<keyword evidence="2" id="KW-1185">Reference proteome</keyword>
<sequence length="240" mass="28086">MENKEELNNLGISYLSEIEKEKRTLSNYPIIDTGKTPKENLNVNCLPLLSEDDQNSDLSLMYGSLLLTLDSTNELIVDYCDTWKLIARENSMVMIYNTYYYRKEFTIGAYIIADIRYFIDMIISLTWYLKNSRKCKLAVSSIGEYVNKKDRKFDDYDQFIPFMKKTNDISNAYKHSVPNTIRNLIGKNEPCIFAKYSKKNKDIFHPVLIEIALSEYINQFQEFFDYSKCKISELSIGTTE</sequence>
<reference evidence="1 2" key="1">
    <citation type="submission" date="2022-03" db="EMBL/GenBank/DDBJ databases">
        <title>Novel taxa within the pig intestine.</title>
        <authorList>
            <person name="Wylensek D."/>
            <person name="Bishof K."/>
            <person name="Afrizal A."/>
            <person name="Clavel T."/>
        </authorList>
    </citation>
    <scope>NUCLEOTIDE SEQUENCE [LARGE SCALE GENOMIC DNA]</scope>
    <source>
        <strain evidence="1 2">Cla-KB-P134</strain>
    </source>
</reference>
<dbReference type="RefSeq" id="WP_320325851.1">
    <property type="nucleotide sequence ID" value="NZ_JALBUS010000009.1"/>
</dbReference>
<accession>A0ABU4WNG1</accession>